<dbReference type="Gene3D" id="3.30.930.10">
    <property type="entry name" value="Bira Bifunctional Protein, Domain 2"/>
    <property type="match status" value="1"/>
</dbReference>
<feature type="domain" description="Class II Histidinyl-tRNA synthetase (HisRS)-like catalytic core" evidence="10">
    <location>
        <begin position="9"/>
        <end position="322"/>
    </location>
</feature>
<sequence length="402" mass="42739">MSAWLLPDHIADVLPSEARHIEELRRDLLDTARAYGYELVMPPLLEYLSSLLSGASQALNLQTFKLVDQLSGRSMGLRADTTPQVARIDAHLLNRRGLARLCYCGPVVHTRPASAHATREPMQFGAEIYGHAGAEADLEILELALDCLQSARLPAHTLDLADARIVSALLESDGAGPLGAEVKEEIHAALAAKDVPALAGLVRGLPGLSAAARQSVLALPGLYGDAKVLDEAARVLPALPAVGQALAGLRWLARSLGGRTGVSVGFDLADLRGYGYYSGMRFAVYAKGVSDALLRGGRYDEVGAVFGRKRPAVGFSLDLKTLVGAVPERALRAAIRAPWPGDDLAAADLRAAIARLRAQGETVVCVLPGHESEVDEFHCDRELIESGGAWRVRAIGSQPHTV</sequence>
<dbReference type="eggNOG" id="COG3705">
    <property type="taxonomic scope" value="Bacteria"/>
</dbReference>
<dbReference type="InterPro" id="IPR041715">
    <property type="entry name" value="HisRS-like_core"/>
</dbReference>
<dbReference type="EMBL" id="JEMG01000001">
    <property type="protein sequence ID" value="EYC51259.1"/>
    <property type="molecule type" value="Genomic_DNA"/>
</dbReference>
<gene>
    <name evidence="9 11" type="primary">hisZ</name>
    <name evidence="11" type="ORF">AZ34_09285</name>
</gene>
<evidence type="ECO:0000313" key="12">
    <source>
        <dbReference type="Proteomes" id="UP000023268"/>
    </source>
</evidence>
<comment type="similarity">
    <text evidence="3 9">Belongs to the class-II aminoacyl-tRNA synthetase family. HisZ subfamily.</text>
</comment>
<keyword evidence="6 9" id="KW-0963">Cytoplasm</keyword>
<evidence type="ECO:0000256" key="5">
    <source>
        <dbReference type="ARBA" id="ARBA00020397"/>
    </source>
</evidence>
<protein>
    <recommendedName>
        <fullName evidence="5 9">ATP phosphoribosyltransferase regulatory subunit</fullName>
    </recommendedName>
</protein>
<dbReference type="Proteomes" id="UP000023268">
    <property type="component" value="Unassembled WGS sequence"/>
</dbReference>
<dbReference type="PANTHER" id="PTHR43707">
    <property type="entry name" value="HISTIDYL-TRNA SYNTHETASE"/>
    <property type="match status" value="1"/>
</dbReference>
<keyword evidence="11" id="KW-0808">Transferase</keyword>
<dbReference type="RefSeq" id="WP_035607317.1">
    <property type="nucleotide sequence ID" value="NZ_JEMG01000001.1"/>
</dbReference>
<proteinExistence type="inferred from homology"/>
<evidence type="ECO:0000256" key="8">
    <source>
        <dbReference type="ARBA" id="ARBA00025246"/>
    </source>
</evidence>
<name>A0A016XGM9_9BURK</name>
<dbReference type="InterPro" id="IPR004516">
    <property type="entry name" value="HisRS/HisZ"/>
</dbReference>
<dbReference type="GO" id="GO:0016757">
    <property type="term" value="F:glycosyltransferase activity"/>
    <property type="evidence" value="ECO:0007669"/>
    <property type="project" value="UniProtKB-KW"/>
</dbReference>
<reference evidence="11 12" key="1">
    <citation type="submission" date="2014-02" db="EMBL/GenBank/DDBJ databases">
        <title>Draft Genome of Hylemonella gracilis isolated from the Niagara River.</title>
        <authorList>
            <person name="Pawlowski D.R."/>
            <person name="Koudelka G.B."/>
        </authorList>
    </citation>
    <scope>NUCLEOTIDE SEQUENCE [LARGE SCALE GENOMIC DNA]</scope>
    <source>
        <strain evidence="11 12">Niagara R</strain>
    </source>
</reference>
<comment type="caution">
    <text evidence="11">The sequence shown here is derived from an EMBL/GenBank/DDBJ whole genome shotgun (WGS) entry which is preliminary data.</text>
</comment>
<dbReference type="InterPro" id="IPR045864">
    <property type="entry name" value="aa-tRNA-synth_II/BPL/LPL"/>
</dbReference>
<dbReference type="HAMAP" id="MF_00125">
    <property type="entry name" value="HisZ"/>
    <property type="match status" value="1"/>
</dbReference>
<dbReference type="GO" id="GO:0004821">
    <property type="term" value="F:histidine-tRNA ligase activity"/>
    <property type="evidence" value="ECO:0007669"/>
    <property type="project" value="TreeGrafter"/>
</dbReference>
<dbReference type="AlphaFoldDB" id="A0A016XGM9"/>
<accession>A0A016XGM9</accession>
<evidence type="ECO:0000256" key="6">
    <source>
        <dbReference type="ARBA" id="ARBA00022490"/>
    </source>
</evidence>
<evidence type="ECO:0000256" key="3">
    <source>
        <dbReference type="ARBA" id="ARBA00005539"/>
    </source>
</evidence>
<evidence type="ECO:0000256" key="2">
    <source>
        <dbReference type="ARBA" id="ARBA00004667"/>
    </source>
</evidence>
<evidence type="ECO:0000259" key="10">
    <source>
        <dbReference type="Pfam" id="PF13393"/>
    </source>
</evidence>
<dbReference type="GO" id="GO:0000105">
    <property type="term" value="P:L-histidine biosynthetic process"/>
    <property type="evidence" value="ECO:0007669"/>
    <property type="project" value="UniProtKB-UniRule"/>
</dbReference>
<comment type="pathway">
    <text evidence="2 9">Amino-acid biosynthesis; L-histidine biosynthesis; L-histidine from 5-phospho-alpha-D-ribose 1-diphosphate: step 1/9.</text>
</comment>
<comment type="function">
    <text evidence="8 9">Required for the first step of histidine biosynthesis. May allow the feedback regulation of ATP phosphoribosyltransferase activity by histidine.</text>
</comment>
<keyword evidence="11" id="KW-0328">Glycosyltransferase</keyword>
<comment type="subcellular location">
    <subcellularLocation>
        <location evidence="1 9">Cytoplasm</location>
    </subcellularLocation>
</comment>
<dbReference type="GO" id="GO:0006427">
    <property type="term" value="P:histidyl-tRNA aminoacylation"/>
    <property type="evidence" value="ECO:0007669"/>
    <property type="project" value="TreeGrafter"/>
</dbReference>
<organism evidence="11 12">
    <name type="scientific">Hylemonella gracilis str. Niagara R</name>
    <dbReference type="NCBI Taxonomy" id="1458275"/>
    <lineage>
        <taxon>Bacteria</taxon>
        <taxon>Pseudomonadati</taxon>
        <taxon>Pseudomonadota</taxon>
        <taxon>Betaproteobacteria</taxon>
        <taxon>Burkholderiales</taxon>
        <taxon>Comamonadaceae</taxon>
        <taxon>Hylemonella</taxon>
    </lineage>
</organism>
<evidence type="ECO:0000256" key="7">
    <source>
        <dbReference type="ARBA" id="ARBA00023102"/>
    </source>
</evidence>
<comment type="subunit">
    <text evidence="4 9">Heteromultimer composed of HisG and HisZ subunits.</text>
</comment>
<comment type="miscellaneous">
    <text evidence="9">This function is generally fulfilled by the C-terminal part of HisG, which is missing in some bacteria such as this one.</text>
</comment>
<evidence type="ECO:0000256" key="4">
    <source>
        <dbReference type="ARBA" id="ARBA00011496"/>
    </source>
</evidence>
<dbReference type="NCBIfam" id="NF008935">
    <property type="entry name" value="PRK12292.1-1"/>
    <property type="match status" value="1"/>
</dbReference>
<dbReference type="STRING" id="1458275.AZ34_09285"/>
<evidence type="ECO:0000256" key="1">
    <source>
        <dbReference type="ARBA" id="ARBA00004496"/>
    </source>
</evidence>
<dbReference type="InterPro" id="IPR004517">
    <property type="entry name" value="HisZ"/>
</dbReference>
<dbReference type="Pfam" id="PF13393">
    <property type="entry name" value="tRNA-synt_His"/>
    <property type="match status" value="1"/>
</dbReference>
<keyword evidence="7 9" id="KW-0368">Histidine biosynthesis</keyword>
<dbReference type="OrthoDB" id="9769617at2"/>
<dbReference type="PANTHER" id="PTHR43707:SF1">
    <property type="entry name" value="HISTIDINE--TRNA LIGASE, MITOCHONDRIAL-RELATED"/>
    <property type="match status" value="1"/>
</dbReference>
<dbReference type="UniPathway" id="UPA00031">
    <property type="reaction ID" value="UER00006"/>
</dbReference>
<evidence type="ECO:0000256" key="9">
    <source>
        <dbReference type="HAMAP-Rule" id="MF_00125"/>
    </source>
</evidence>
<dbReference type="SUPFAM" id="SSF55681">
    <property type="entry name" value="Class II aaRS and biotin synthetases"/>
    <property type="match status" value="1"/>
</dbReference>
<evidence type="ECO:0000313" key="11">
    <source>
        <dbReference type="EMBL" id="EYC51259.1"/>
    </source>
</evidence>
<dbReference type="GO" id="GO:0005737">
    <property type="term" value="C:cytoplasm"/>
    <property type="evidence" value="ECO:0007669"/>
    <property type="project" value="UniProtKB-SubCell"/>
</dbReference>
<dbReference type="NCBIfam" id="NF009086">
    <property type="entry name" value="PRK12421.1"/>
    <property type="match status" value="1"/>
</dbReference>
<keyword evidence="9" id="KW-0028">Amino-acid biosynthesis</keyword>